<feature type="domain" description="RING-type" evidence="16">
    <location>
        <begin position="279"/>
        <end position="345"/>
    </location>
</feature>
<proteinExistence type="inferred from homology"/>
<dbReference type="AlphaFoldDB" id="A0A1E4T0I8"/>
<keyword evidence="10" id="KW-0862">Zinc</keyword>
<dbReference type="GO" id="GO:0016562">
    <property type="term" value="P:protein import into peroxisome matrix, receptor recycling"/>
    <property type="evidence" value="ECO:0007669"/>
    <property type="project" value="UniProtKB-ARBA"/>
</dbReference>
<evidence type="ECO:0000256" key="10">
    <source>
        <dbReference type="ARBA" id="ARBA00022833"/>
    </source>
</evidence>
<keyword evidence="13" id="KW-0472">Membrane</keyword>
<keyword evidence="8" id="KW-0863">Zinc-finger</keyword>
<keyword evidence="7" id="KW-0479">Metal-binding</keyword>
<keyword evidence="18" id="KW-1185">Reference proteome</keyword>
<dbReference type="Pfam" id="PF04757">
    <property type="entry name" value="Pex2_Pex12"/>
    <property type="match status" value="1"/>
</dbReference>
<comment type="subcellular location">
    <subcellularLocation>
        <location evidence="1">Peroxisome membrane</location>
        <topology evidence="1">Multi-pass membrane protein</topology>
    </subcellularLocation>
</comment>
<evidence type="ECO:0000256" key="2">
    <source>
        <dbReference type="ARBA" id="ARBA00004906"/>
    </source>
</evidence>
<keyword evidence="14" id="KW-0576">Peroxisome</keyword>
<gene>
    <name evidence="17" type="ORF">CANARDRAFT_179861</name>
</gene>
<sequence length="405" mass="46769">FPLVNPPNRVLQLDAKMLDNEVFSMLNKQLTEILNNSRLPPFLHKLNSTFSKELRLLLELIIFKLTIWDKNSSYGMILQNLVMFDGGDAEKRTKNELSKFKKVLLLLNIVVGHLFKRLESYLYSLDDDDLDDDIVNDPEVSVLKTKVKQMTRKLLRSLRDQLPRLQKLYTILSLSNFLVFLVKGNHPNLLTRILHIKYKALTSTQVSFASNPETISYEFQDRQLVWNTLTEFIVFIMPIISIPKFSKKLVRLVRSDDDSKSQLSEKESSKYKFLPERCCAICYQNSSNQAAPGVDVSVDDNLITNPHQASCGHLYCYYCIVSKLEEFKTLDSKDEEDKFWKCLRCGESIEFCKVYDGGCENFLNVKTQELSSDEEEQEDDEEDQEEDEEEHSDDDTTAESVSGSD</sequence>
<evidence type="ECO:0000256" key="13">
    <source>
        <dbReference type="ARBA" id="ARBA00023136"/>
    </source>
</evidence>
<keyword evidence="4" id="KW-0813">Transport</keyword>
<evidence type="ECO:0000256" key="8">
    <source>
        <dbReference type="ARBA" id="ARBA00022771"/>
    </source>
</evidence>
<evidence type="ECO:0000256" key="9">
    <source>
        <dbReference type="ARBA" id="ARBA00022786"/>
    </source>
</evidence>
<dbReference type="PANTHER" id="PTHR23350">
    <property type="entry name" value="PEROXISOME ASSEMBLY PROTEIN 10"/>
    <property type="match status" value="1"/>
</dbReference>
<evidence type="ECO:0000256" key="1">
    <source>
        <dbReference type="ARBA" id="ARBA00004585"/>
    </source>
</evidence>
<evidence type="ECO:0000256" key="15">
    <source>
        <dbReference type="SAM" id="MobiDB-lite"/>
    </source>
</evidence>
<feature type="region of interest" description="Disordered" evidence="15">
    <location>
        <begin position="367"/>
        <end position="405"/>
    </location>
</feature>
<keyword evidence="11" id="KW-0653">Protein transport</keyword>
<dbReference type="PANTHER" id="PTHR23350:SF4">
    <property type="entry name" value="PEROXISOME BIOGENESIS FACTOR 2"/>
    <property type="match status" value="1"/>
</dbReference>
<dbReference type="GO" id="GO:0016567">
    <property type="term" value="P:protein ubiquitination"/>
    <property type="evidence" value="ECO:0007669"/>
    <property type="project" value="UniProtKB-ARBA"/>
</dbReference>
<dbReference type="Proteomes" id="UP000094801">
    <property type="component" value="Unassembled WGS sequence"/>
</dbReference>
<keyword evidence="9" id="KW-0833">Ubl conjugation pathway</keyword>
<dbReference type="STRING" id="983967.A0A1E4T0I8"/>
<evidence type="ECO:0000256" key="14">
    <source>
        <dbReference type="ARBA" id="ARBA00023140"/>
    </source>
</evidence>
<keyword evidence="5" id="KW-0808">Transferase</keyword>
<reference evidence="18" key="1">
    <citation type="submission" date="2016-04" db="EMBL/GenBank/DDBJ databases">
        <title>Comparative genomics of biotechnologically important yeasts.</title>
        <authorList>
            <consortium name="DOE Joint Genome Institute"/>
            <person name="Riley R."/>
            <person name="Haridas S."/>
            <person name="Wolfe K.H."/>
            <person name="Lopes M.R."/>
            <person name="Hittinger C.T."/>
            <person name="Goker M."/>
            <person name="Salamov A."/>
            <person name="Wisecaver J."/>
            <person name="Long T.M."/>
            <person name="Aerts A.L."/>
            <person name="Barry K."/>
            <person name="Choi C."/>
            <person name="Clum A."/>
            <person name="Coughlan A.Y."/>
            <person name="Deshpande S."/>
            <person name="Douglass A.P."/>
            <person name="Hanson S.J."/>
            <person name="Klenk H.-P."/>
            <person name="Labutti K."/>
            <person name="Lapidus A."/>
            <person name="Lindquist E."/>
            <person name="Lipzen A."/>
            <person name="Meier-Kolthoff J.P."/>
            <person name="Ohm R.A."/>
            <person name="Otillar R.P."/>
            <person name="Pangilinan J."/>
            <person name="Peng Y."/>
            <person name="Rokas A."/>
            <person name="Rosa C.A."/>
            <person name="Scheuner C."/>
            <person name="Sibirny A.A."/>
            <person name="Slot J.C."/>
            <person name="Stielow J.B."/>
            <person name="Sun H."/>
            <person name="Kurtzman C.P."/>
            <person name="Blackwell M."/>
            <person name="Grigoriev I.V."/>
            <person name="Jeffries T.W."/>
        </authorList>
    </citation>
    <scope>NUCLEOTIDE SEQUENCE [LARGE SCALE GENOMIC DNA]</scope>
    <source>
        <strain evidence="18">NRRL YB-2248</strain>
    </source>
</reference>
<dbReference type="SMART" id="SM00184">
    <property type="entry name" value="RING"/>
    <property type="match status" value="1"/>
</dbReference>
<feature type="compositionally biased region" description="Acidic residues" evidence="15">
    <location>
        <begin position="371"/>
        <end position="397"/>
    </location>
</feature>
<dbReference type="InterPro" id="IPR025654">
    <property type="entry name" value="PEX2/10"/>
</dbReference>
<dbReference type="InterPro" id="IPR001841">
    <property type="entry name" value="Znf_RING"/>
</dbReference>
<evidence type="ECO:0000256" key="5">
    <source>
        <dbReference type="ARBA" id="ARBA00022679"/>
    </source>
</evidence>
<evidence type="ECO:0000256" key="4">
    <source>
        <dbReference type="ARBA" id="ARBA00022448"/>
    </source>
</evidence>
<organism evidence="17 18">
    <name type="scientific">[Candida] arabinofermentans NRRL YB-2248</name>
    <dbReference type="NCBI Taxonomy" id="983967"/>
    <lineage>
        <taxon>Eukaryota</taxon>
        <taxon>Fungi</taxon>
        <taxon>Dikarya</taxon>
        <taxon>Ascomycota</taxon>
        <taxon>Saccharomycotina</taxon>
        <taxon>Pichiomycetes</taxon>
        <taxon>Pichiales</taxon>
        <taxon>Pichiaceae</taxon>
        <taxon>Ogataea</taxon>
        <taxon>Ogataea/Candida clade</taxon>
    </lineage>
</organism>
<accession>A0A1E4T0I8</accession>
<evidence type="ECO:0000259" key="16">
    <source>
        <dbReference type="SMART" id="SM00184"/>
    </source>
</evidence>
<dbReference type="EMBL" id="KV453853">
    <property type="protein sequence ID" value="ODV85257.1"/>
    <property type="molecule type" value="Genomic_DNA"/>
</dbReference>
<evidence type="ECO:0000256" key="3">
    <source>
        <dbReference type="ARBA" id="ARBA00008704"/>
    </source>
</evidence>
<evidence type="ECO:0000256" key="12">
    <source>
        <dbReference type="ARBA" id="ARBA00022989"/>
    </source>
</evidence>
<evidence type="ECO:0000256" key="11">
    <source>
        <dbReference type="ARBA" id="ARBA00022927"/>
    </source>
</evidence>
<comment type="similarity">
    <text evidence="3">Belongs to the pex2/pex10/pex12 family.</text>
</comment>
<dbReference type="OrthoDB" id="1701437at2759"/>
<dbReference type="Gene3D" id="3.30.40.10">
    <property type="entry name" value="Zinc/RING finger domain, C3HC4 (zinc finger)"/>
    <property type="match status" value="1"/>
</dbReference>
<dbReference type="GO" id="GO:0016740">
    <property type="term" value="F:transferase activity"/>
    <property type="evidence" value="ECO:0007669"/>
    <property type="project" value="UniProtKB-KW"/>
</dbReference>
<evidence type="ECO:0000313" key="17">
    <source>
        <dbReference type="EMBL" id="ODV85257.1"/>
    </source>
</evidence>
<evidence type="ECO:0000256" key="6">
    <source>
        <dbReference type="ARBA" id="ARBA00022692"/>
    </source>
</evidence>
<dbReference type="PROSITE" id="PS00518">
    <property type="entry name" value="ZF_RING_1"/>
    <property type="match status" value="1"/>
</dbReference>
<dbReference type="GO" id="GO:0005778">
    <property type="term" value="C:peroxisomal membrane"/>
    <property type="evidence" value="ECO:0007669"/>
    <property type="project" value="UniProtKB-SubCell"/>
</dbReference>
<dbReference type="InterPro" id="IPR006845">
    <property type="entry name" value="Pex_N"/>
</dbReference>
<dbReference type="GO" id="GO:0008270">
    <property type="term" value="F:zinc ion binding"/>
    <property type="evidence" value="ECO:0007669"/>
    <property type="project" value="UniProtKB-KW"/>
</dbReference>
<keyword evidence="6" id="KW-0812">Transmembrane</keyword>
<feature type="non-terminal residue" evidence="17">
    <location>
        <position position="1"/>
    </location>
</feature>
<feature type="non-terminal residue" evidence="17">
    <location>
        <position position="405"/>
    </location>
</feature>
<evidence type="ECO:0000256" key="7">
    <source>
        <dbReference type="ARBA" id="ARBA00022723"/>
    </source>
</evidence>
<dbReference type="InterPro" id="IPR013083">
    <property type="entry name" value="Znf_RING/FYVE/PHD"/>
</dbReference>
<evidence type="ECO:0000313" key="18">
    <source>
        <dbReference type="Proteomes" id="UP000094801"/>
    </source>
</evidence>
<comment type="pathway">
    <text evidence="2">Protein modification; protein ubiquitination.</text>
</comment>
<dbReference type="SUPFAM" id="SSF57850">
    <property type="entry name" value="RING/U-box"/>
    <property type="match status" value="1"/>
</dbReference>
<name>A0A1E4T0I8_9ASCO</name>
<dbReference type="InterPro" id="IPR017907">
    <property type="entry name" value="Znf_RING_CS"/>
</dbReference>
<protein>
    <recommendedName>
        <fullName evidence="16">RING-type domain-containing protein</fullName>
    </recommendedName>
</protein>
<keyword evidence="12" id="KW-1133">Transmembrane helix</keyword>